<evidence type="ECO:0000313" key="1">
    <source>
        <dbReference type="EMBL" id="CAD9083242.1"/>
    </source>
</evidence>
<protein>
    <submittedName>
        <fullName evidence="1">Uncharacterized protein</fullName>
    </submittedName>
</protein>
<name>A0A7S1KRN0_9EUKA</name>
<proteinExistence type="predicted"/>
<dbReference type="AlphaFoldDB" id="A0A7S1KRN0"/>
<gene>
    <name evidence="1" type="ORF">PCOS0759_LOCUS6484</name>
</gene>
<sequence length="793" mass="90666">MPTDTNTYIFVDTSGSTGFSGNKAFYWTEVERLLSKYDDDPYAKFFEWNNNCRAVEHRNRLATCNSGTNVVSVAKTIVGQNLIDGKILLVTDGEVGHEQLQLVNQVLREVDLLTECYLINVDRGSVNMSVPTHFTRLTGSKVELLTTQERTSVFENNTDYDDYTDDKISQLTLDDSRRVFEEVRALVLAKNLGRSGSTELRDIVLKVKRHFTNLSTKQVKHNPQNMKEAILGKNFEKVDELISQLIRDYHTETRSSEEKKYQQLLNWCGNTVGMTSLDAIKFKTSSAPVTEQVHDIEEVQEETGVDCPITFDDLGQGCLPILEPSEHIFAQIPNSKISDVLSMPLNMLHLENSSIPRSLVNCVGRLVGQLTAIQMRGQNDPFTRRPIVGYIPLGCTKNAIDVGNATLSRLLSVNGKQPGNFSFILSSIFLALKRNQPEWMEDSTLELLKKHLQYRFENCESWMSLNGLPDYLRMRAPMIVCLYYVCNYHLFKGVMHDAKNIFSYYANQEGIMEDLFELADTVGLEITEESWKNLKWMQLHRSMRLHAEKNVPLLIRALFRGSLMLEEKKIESGIVVPPLVITDAPLDEEQVNRVKDMLPKVMQEYDRETLLSVLKQHKNLVDLHLEECDRWPQYTKYTSNGKVNISPLTLRPYYYVRDKAQSVTDKTWMTSYMEKFGDKGEIFSGAKLMMEYMVRYEQLPLRDEYIAYAFTSDCNKHCARMGIQKTYGVKYIGGEVPRHIGAMYETLVKGFKEALEEVGSETEAVRRYTTSAPIETRCAMESGQSNNSGEMNF</sequence>
<organism evidence="1">
    <name type="scientific">Percolomonas cosmopolitus</name>
    <dbReference type="NCBI Taxonomy" id="63605"/>
    <lineage>
        <taxon>Eukaryota</taxon>
        <taxon>Discoba</taxon>
        <taxon>Heterolobosea</taxon>
        <taxon>Tetramitia</taxon>
        <taxon>Eutetramitia</taxon>
        <taxon>Percolomonadidae</taxon>
        <taxon>Percolomonas</taxon>
    </lineage>
</organism>
<reference evidence="1" key="1">
    <citation type="submission" date="2021-01" db="EMBL/GenBank/DDBJ databases">
        <authorList>
            <person name="Corre E."/>
            <person name="Pelletier E."/>
            <person name="Niang G."/>
            <person name="Scheremetjew M."/>
            <person name="Finn R."/>
            <person name="Kale V."/>
            <person name="Holt S."/>
            <person name="Cochrane G."/>
            <person name="Meng A."/>
            <person name="Brown T."/>
            <person name="Cohen L."/>
        </authorList>
    </citation>
    <scope>NUCLEOTIDE SEQUENCE</scope>
    <source>
        <strain evidence="1">WS</strain>
    </source>
</reference>
<accession>A0A7S1KRN0</accession>
<dbReference type="EMBL" id="HBGD01007815">
    <property type="protein sequence ID" value="CAD9083242.1"/>
    <property type="molecule type" value="Transcribed_RNA"/>
</dbReference>